<feature type="region of interest" description="Disordered" evidence="7">
    <location>
        <begin position="161"/>
        <end position="197"/>
    </location>
</feature>
<keyword evidence="3 6" id="KW-0863">Zinc-finger</keyword>
<evidence type="ECO:0000259" key="8">
    <source>
        <dbReference type="PROSITE" id="PS50089"/>
    </source>
</evidence>
<evidence type="ECO:0000256" key="1">
    <source>
        <dbReference type="ARBA" id="ARBA00004123"/>
    </source>
</evidence>
<keyword evidence="5" id="KW-0539">Nucleus</keyword>
<evidence type="ECO:0000256" key="5">
    <source>
        <dbReference type="ARBA" id="ARBA00023242"/>
    </source>
</evidence>
<organism evidence="9 10">
    <name type="scientific">Steinernema hermaphroditum</name>
    <dbReference type="NCBI Taxonomy" id="289476"/>
    <lineage>
        <taxon>Eukaryota</taxon>
        <taxon>Metazoa</taxon>
        <taxon>Ecdysozoa</taxon>
        <taxon>Nematoda</taxon>
        <taxon>Chromadorea</taxon>
        <taxon>Rhabditida</taxon>
        <taxon>Tylenchina</taxon>
        <taxon>Panagrolaimomorpha</taxon>
        <taxon>Strongyloidoidea</taxon>
        <taxon>Steinernematidae</taxon>
        <taxon>Steinernema</taxon>
    </lineage>
</organism>
<comment type="caution">
    <text evidence="9">The sequence shown here is derived from an EMBL/GenBank/DDBJ whole genome shotgun (WGS) entry which is preliminary data.</text>
</comment>
<dbReference type="InterPro" id="IPR018957">
    <property type="entry name" value="Znf_C3HC4_RING-type"/>
</dbReference>
<name>A0AA39H783_9BILA</name>
<evidence type="ECO:0000256" key="6">
    <source>
        <dbReference type="PROSITE-ProRule" id="PRU00175"/>
    </source>
</evidence>
<feature type="region of interest" description="Disordered" evidence="7">
    <location>
        <begin position="1"/>
        <end position="55"/>
    </location>
</feature>
<feature type="compositionally biased region" description="Basic and acidic residues" evidence="7">
    <location>
        <begin position="33"/>
        <end position="46"/>
    </location>
</feature>
<dbReference type="GO" id="GO:0005634">
    <property type="term" value="C:nucleus"/>
    <property type="evidence" value="ECO:0007669"/>
    <property type="project" value="UniProtKB-SubCell"/>
</dbReference>
<dbReference type="GO" id="GO:0008270">
    <property type="term" value="F:zinc ion binding"/>
    <property type="evidence" value="ECO:0007669"/>
    <property type="project" value="UniProtKB-KW"/>
</dbReference>
<dbReference type="PROSITE" id="PS50089">
    <property type="entry name" value="ZF_RING_2"/>
    <property type="match status" value="1"/>
</dbReference>
<dbReference type="InterPro" id="IPR013083">
    <property type="entry name" value="Znf_RING/FYVE/PHD"/>
</dbReference>
<dbReference type="InterPro" id="IPR001841">
    <property type="entry name" value="Znf_RING"/>
</dbReference>
<evidence type="ECO:0000256" key="4">
    <source>
        <dbReference type="ARBA" id="ARBA00022833"/>
    </source>
</evidence>
<dbReference type="Proteomes" id="UP001175271">
    <property type="component" value="Unassembled WGS sequence"/>
</dbReference>
<dbReference type="SUPFAM" id="SSF57850">
    <property type="entry name" value="RING/U-box"/>
    <property type="match status" value="1"/>
</dbReference>
<dbReference type="FunFam" id="3.30.40.10:FF:000122">
    <property type="entry name" value="polycomb group RING finger protein 1"/>
    <property type="match status" value="1"/>
</dbReference>
<dbReference type="InterPro" id="IPR051507">
    <property type="entry name" value="PcG_RING_finger"/>
</dbReference>
<evidence type="ECO:0000313" key="9">
    <source>
        <dbReference type="EMBL" id="KAK0400001.1"/>
    </source>
</evidence>
<keyword evidence="10" id="KW-1185">Reference proteome</keyword>
<dbReference type="PROSITE" id="PS00518">
    <property type="entry name" value="ZF_RING_1"/>
    <property type="match status" value="1"/>
</dbReference>
<keyword evidence="2" id="KW-0479">Metal-binding</keyword>
<gene>
    <name evidence="9" type="ORF">QR680_003309</name>
</gene>
<reference evidence="9" key="1">
    <citation type="submission" date="2023-06" db="EMBL/GenBank/DDBJ databases">
        <title>Genomic analysis of the entomopathogenic nematode Steinernema hermaphroditum.</title>
        <authorList>
            <person name="Schwarz E.M."/>
            <person name="Heppert J.K."/>
            <person name="Baniya A."/>
            <person name="Schwartz H.T."/>
            <person name="Tan C.-H."/>
            <person name="Antoshechkin I."/>
            <person name="Sternberg P.W."/>
            <person name="Goodrich-Blair H."/>
            <person name="Dillman A.R."/>
        </authorList>
    </citation>
    <scope>NUCLEOTIDE SEQUENCE</scope>
    <source>
        <strain evidence="9">PS9179</strain>
        <tissue evidence="9">Whole animal</tissue>
    </source>
</reference>
<sequence length="341" mass="39060">MSIASTSVSTKKKSSRSPPDDSSMPPILSRANRGRESSQKRLKDDAEPGPSSVETKLKPELQDGYFLEVRSINQHITCPLCDGYFVEATTVVDCLHTFCKSCLLQHFEEVDNCCPKCNSLIHQSHPSHYVSFDRTMQDIVYKLVPGLQSEEIRLRREFASSLESSVDDEQEQEEKVEEEEEEDIAEPEEDLPGPSSRIMRSIKQEIEEEVEELPPEEVPEVAEESFQVEEDGENRCCLDDLNTAHHRGDDSMAVVLQAGENFKENVDRPVVWLSGLATINTIKRYLAMVLHEDVSKYNDFDVFCNNELMGRDFSMKFIRLTRWRNKADDPLVLIYKSHMEF</sequence>
<evidence type="ECO:0000256" key="7">
    <source>
        <dbReference type="SAM" id="MobiDB-lite"/>
    </source>
</evidence>
<feature type="compositionally biased region" description="Low complexity" evidence="7">
    <location>
        <begin position="16"/>
        <end position="29"/>
    </location>
</feature>
<feature type="compositionally biased region" description="Acidic residues" evidence="7">
    <location>
        <begin position="165"/>
        <end position="191"/>
    </location>
</feature>
<accession>A0AA39H783</accession>
<dbReference type="Gene3D" id="3.10.20.90">
    <property type="entry name" value="Phosphatidylinositol 3-kinase Catalytic Subunit, Chain A, domain 1"/>
    <property type="match status" value="1"/>
</dbReference>
<dbReference type="InterPro" id="IPR017907">
    <property type="entry name" value="Znf_RING_CS"/>
</dbReference>
<dbReference type="Pfam" id="PF00097">
    <property type="entry name" value="zf-C3HC4"/>
    <property type="match status" value="1"/>
</dbReference>
<keyword evidence="4" id="KW-0862">Zinc</keyword>
<evidence type="ECO:0000256" key="3">
    <source>
        <dbReference type="ARBA" id="ARBA00022771"/>
    </source>
</evidence>
<protein>
    <recommendedName>
        <fullName evidence="8">RING-type domain-containing protein</fullName>
    </recommendedName>
</protein>
<comment type="subcellular location">
    <subcellularLocation>
        <location evidence="1">Nucleus</location>
    </subcellularLocation>
</comment>
<dbReference type="EMBL" id="JAUCMV010000005">
    <property type="protein sequence ID" value="KAK0400001.1"/>
    <property type="molecule type" value="Genomic_DNA"/>
</dbReference>
<dbReference type="PANTHER" id="PTHR45893">
    <property type="entry name" value="POLYCOMB GROUP RING FINGER PROTEIN"/>
    <property type="match status" value="1"/>
</dbReference>
<proteinExistence type="predicted"/>
<dbReference type="AlphaFoldDB" id="A0AA39H783"/>
<dbReference type="Gene3D" id="3.30.40.10">
    <property type="entry name" value="Zinc/RING finger domain, C3HC4 (zinc finger)"/>
    <property type="match status" value="1"/>
</dbReference>
<evidence type="ECO:0000256" key="2">
    <source>
        <dbReference type="ARBA" id="ARBA00022723"/>
    </source>
</evidence>
<feature type="domain" description="RING-type" evidence="8">
    <location>
        <begin position="78"/>
        <end position="118"/>
    </location>
</feature>
<evidence type="ECO:0000313" key="10">
    <source>
        <dbReference type="Proteomes" id="UP001175271"/>
    </source>
</evidence>